<proteinExistence type="predicted"/>
<dbReference type="PROSITE" id="PS51318">
    <property type="entry name" value="TAT"/>
    <property type="match status" value="1"/>
</dbReference>
<sequence>MRPMHEQFLETILEGRARLASRRRFLAGSAGAGGALALGLVGAPRLAAAQDDATPEAGTEFESDVDVLNYALTLEHLEFSFYRDLLPQFEDELGEDPFGDSIAERIATIRDHEEEHVNALTATIEDLDGEPVGEAEYDFGVTDAATFLATAQILENTGVSAYDGAGAAIEDPDLLTVAGQIVAVEARHAAYLNLVNGVIPFPAAFETPLTPDEVLAAAGPFIVAEEATPEGDDEGDATPEG</sequence>
<dbReference type="SUPFAM" id="SSF47240">
    <property type="entry name" value="Ferritin-like"/>
    <property type="match status" value="1"/>
</dbReference>
<dbReference type="EMBL" id="CADCWG010000089">
    <property type="protein sequence ID" value="CAA9547685.1"/>
    <property type="molecule type" value="Genomic_DNA"/>
</dbReference>
<evidence type="ECO:0000313" key="1">
    <source>
        <dbReference type="EMBL" id="CAA9547685.1"/>
    </source>
</evidence>
<dbReference type="AlphaFoldDB" id="A0A6J4UFC0"/>
<organism evidence="1">
    <name type="scientific">uncultured Thermomicrobiales bacterium</name>
    <dbReference type="NCBI Taxonomy" id="1645740"/>
    <lineage>
        <taxon>Bacteria</taxon>
        <taxon>Pseudomonadati</taxon>
        <taxon>Thermomicrobiota</taxon>
        <taxon>Thermomicrobia</taxon>
        <taxon>Thermomicrobiales</taxon>
        <taxon>environmental samples</taxon>
    </lineage>
</organism>
<protein>
    <recommendedName>
        <fullName evidence="2">Ferritin-like domain-containing protein</fullName>
    </recommendedName>
</protein>
<gene>
    <name evidence="1" type="ORF">AVDCRST_MAG49-1498</name>
</gene>
<dbReference type="Gene3D" id="1.20.1260.10">
    <property type="match status" value="1"/>
</dbReference>
<dbReference type="InterPro" id="IPR012347">
    <property type="entry name" value="Ferritin-like"/>
</dbReference>
<dbReference type="CDD" id="cd00657">
    <property type="entry name" value="Ferritin_like"/>
    <property type="match status" value="1"/>
</dbReference>
<dbReference type="InterPro" id="IPR006311">
    <property type="entry name" value="TAT_signal"/>
</dbReference>
<dbReference type="Pfam" id="PF13668">
    <property type="entry name" value="Ferritin_2"/>
    <property type="match status" value="1"/>
</dbReference>
<name>A0A6J4UFC0_9BACT</name>
<evidence type="ECO:0008006" key="2">
    <source>
        <dbReference type="Google" id="ProtNLM"/>
    </source>
</evidence>
<reference evidence="1" key="1">
    <citation type="submission" date="2020-02" db="EMBL/GenBank/DDBJ databases">
        <authorList>
            <person name="Meier V. D."/>
        </authorList>
    </citation>
    <scope>NUCLEOTIDE SEQUENCE</scope>
    <source>
        <strain evidence="1">AVDCRST_MAG49</strain>
    </source>
</reference>
<dbReference type="InterPro" id="IPR009078">
    <property type="entry name" value="Ferritin-like_SF"/>
</dbReference>
<accession>A0A6J4UFC0</accession>